<sequence>MAHLSWPNFLSVGASALIVYEHLLTLDDEVAYIWSLKKGRSVKWIYLFMRYFALWSLVVFQYMSSYWRAYIDSGTSFCKSQFVVRMVSTQLMMTAVQLVLTARVPLVLAAQPALDSRSISSDAAQFAKASYDYIIVGGGTAGLTLAARLSESGKYTVGVLEAGVSGYGDPIIDIPGNFGGDIGTVYDWNYTTLPSSAGVPSVPWPRGKVLGGSSALNFMVWNRPSRQEYDAWEKLGNEGWNWDSVVSYMRKAENYNPPSAEQAASLHTQPPPSSLGKGGPLQVSFVKYVSKVTNLWVPALESLGIKKNNDTFSGRNVGASCEPSGINPVNSTRSYSTTAYLIPNAARKNLVVLTSALVEKINWSADKEGENIVASGITFSSGGKRYTANATKEVIISGGSVNTPQILELSGIGNSSVLAKVGIKQVVDLPSVGENLQDHSATSAVWERADNGVTFDTLHKNATFAAEQAALYANNSISILDEVDPGLSYVTLSTLVGDSVAQEIIAEAVEYVSKSKAPYKKTLLQQIAFLQDDSKSVAQMELIGVDGFFINFQKPSPNKTYTTFIALQQHLLSRGSIHINSSNPSHYPVIDANYFSAPFDAKVTVAGTAYLRTIAASPKFAAILGAEVAPGNGTDLLSYARSHLDTEYHPIGTASMLPRGEGGVVDSSLKVYGTANVRIVDASIIPLHVSAHIQATVYAIAEKAAGIILAAKATN</sequence>
<evidence type="ECO:0000256" key="1">
    <source>
        <dbReference type="ARBA" id="ARBA00001974"/>
    </source>
</evidence>
<dbReference type="OrthoDB" id="269227at2759"/>
<dbReference type="PROSITE" id="PS00623">
    <property type="entry name" value="GMC_OXRED_1"/>
    <property type="match status" value="1"/>
</dbReference>
<dbReference type="PIRSF" id="PIRSF000137">
    <property type="entry name" value="Alcohol_oxidase"/>
    <property type="match status" value="1"/>
</dbReference>
<dbReference type="Pfam" id="PF20151">
    <property type="entry name" value="DUF6533"/>
    <property type="match status" value="1"/>
</dbReference>
<dbReference type="PROSITE" id="PS00624">
    <property type="entry name" value="GMC_OXRED_2"/>
    <property type="match status" value="1"/>
</dbReference>
<evidence type="ECO:0000256" key="10">
    <source>
        <dbReference type="RuleBase" id="RU003968"/>
    </source>
</evidence>
<dbReference type="GO" id="GO:0016614">
    <property type="term" value="F:oxidoreductase activity, acting on CH-OH group of donors"/>
    <property type="evidence" value="ECO:0007669"/>
    <property type="project" value="InterPro"/>
</dbReference>
<dbReference type="AlphaFoldDB" id="A0A166R690"/>
<dbReference type="InterPro" id="IPR036188">
    <property type="entry name" value="FAD/NAD-bd_sf"/>
</dbReference>
<evidence type="ECO:0000256" key="7">
    <source>
        <dbReference type="ARBA" id="ARBA00023180"/>
    </source>
</evidence>
<dbReference type="Proteomes" id="UP000076532">
    <property type="component" value="Unassembled WGS sequence"/>
</dbReference>
<dbReference type="EMBL" id="KV417506">
    <property type="protein sequence ID" value="KZP27953.1"/>
    <property type="molecule type" value="Genomic_DNA"/>
</dbReference>
<evidence type="ECO:0000256" key="4">
    <source>
        <dbReference type="ARBA" id="ARBA00022729"/>
    </source>
</evidence>
<accession>A0A166R690</accession>
<dbReference type="InterPro" id="IPR012132">
    <property type="entry name" value="GMC_OxRdtase"/>
</dbReference>
<dbReference type="GO" id="GO:0050660">
    <property type="term" value="F:flavin adenine dinucleotide binding"/>
    <property type="evidence" value="ECO:0007669"/>
    <property type="project" value="InterPro"/>
</dbReference>
<feature type="active site" description="Proton acceptor" evidence="8">
    <location>
        <position position="692"/>
    </location>
</feature>
<organism evidence="13 14">
    <name type="scientific">Athelia psychrophila</name>
    <dbReference type="NCBI Taxonomy" id="1759441"/>
    <lineage>
        <taxon>Eukaryota</taxon>
        <taxon>Fungi</taxon>
        <taxon>Dikarya</taxon>
        <taxon>Basidiomycota</taxon>
        <taxon>Agaricomycotina</taxon>
        <taxon>Agaricomycetes</taxon>
        <taxon>Agaricomycetidae</taxon>
        <taxon>Atheliales</taxon>
        <taxon>Atheliaceae</taxon>
        <taxon>Athelia</taxon>
    </lineage>
</organism>
<gene>
    <name evidence="13" type="ORF">FIBSPDRAFT_1039929</name>
</gene>
<comment type="cofactor">
    <cofactor evidence="1 9">
        <name>FAD</name>
        <dbReference type="ChEBI" id="CHEBI:57692"/>
    </cofactor>
</comment>
<keyword evidence="3 10" id="KW-0285">Flavoprotein</keyword>
<evidence type="ECO:0000313" key="14">
    <source>
        <dbReference type="Proteomes" id="UP000076532"/>
    </source>
</evidence>
<dbReference type="Gene3D" id="3.50.50.60">
    <property type="entry name" value="FAD/NAD(P)-binding domain"/>
    <property type="match status" value="1"/>
</dbReference>
<keyword evidence="7" id="KW-0325">Glycoprotein</keyword>
<dbReference type="InterPro" id="IPR007867">
    <property type="entry name" value="GMC_OxRtase_C"/>
</dbReference>
<dbReference type="STRING" id="436010.A0A166R690"/>
<keyword evidence="4" id="KW-0732">Signal</keyword>
<evidence type="ECO:0000313" key="13">
    <source>
        <dbReference type="EMBL" id="KZP27953.1"/>
    </source>
</evidence>
<name>A0A166R690_9AGAM</name>
<dbReference type="SUPFAM" id="SSF51905">
    <property type="entry name" value="FAD/NAD(P)-binding domain"/>
    <property type="match status" value="1"/>
</dbReference>
<feature type="binding site" evidence="9">
    <location>
        <position position="358"/>
    </location>
    <ligand>
        <name>FAD</name>
        <dbReference type="ChEBI" id="CHEBI:57692"/>
    </ligand>
</feature>
<dbReference type="Gene3D" id="3.30.560.10">
    <property type="entry name" value="Glucose Oxidase, domain 3"/>
    <property type="match status" value="1"/>
</dbReference>
<evidence type="ECO:0000256" key="6">
    <source>
        <dbReference type="ARBA" id="ARBA00023002"/>
    </source>
</evidence>
<evidence type="ECO:0000256" key="9">
    <source>
        <dbReference type="PIRSR" id="PIRSR000137-2"/>
    </source>
</evidence>
<feature type="binding site" evidence="9">
    <location>
        <position position="209"/>
    </location>
    <ligand>
        <name>FAD</name>
        <dbReference type="ChEBI" id="CHEBI:57692"/>
    </ligand>
</feature>
<evidence type="ECO:0000256" key="8">
    <source>
        <dbReference type="PIRSR" id="PIRSR000137-1"/>
    </source>
</evidence>
<dbReference type="SUPFAM" id="SSF54373">
    <property type="entry name" value="FAD-linked reductases, C-terminal domain"/>
    <property type="match status" value="1"/>
</dbReference>
<keyword evidence="14" id="KW-1185">Reference proteome</keyword>
<dbReference type="Pfam" id="PF05199">
    <property type="entry name" value="GMC_oxred_C"/>
    <property type="match status" value="1"/>
</dbReference>
<reference evidence="13 14" key="1">
    <citation type="journal article" date="2016" name="Mol. Biol. Evol.">
        <title>Comparative Genomics of Early-Diverging Mushroom-Forming Fungi Provides Insights into the Origins of Lignocellulose Decay Capabilities.</title>
        <authorList>
            <person name="Nagy L.G."/>
            <person name="Riley R."/>
            <person name="Tritt A."/>
            <person name="Adam C."/>
            <person name="Daum C."/>
            <person name="Floudas D."/>
            <person name="Sun H."/>
            <person name="Yadav J.S."/>
            <person name="Pangilinan J."/>
            <person name="Larsson K.H."/>
            <person name="Matsuura K."/>
            <person name="Barry K."/>
            <person name="Labutti K."/>
            <person name="Kuo R."/>
            <person name="Ohm R.A."/>
            <person name="Bhattacharya S.S."/>
            <person name="Shirouzu T."/>
            <person name="Yoshinaga Y."/>
            <person name="Martin F.M."/>
            <person name="Grigoriev I.V."/>
            <person name="Hibbett D.S."/>
        </authorList>
    </citation>
    <scope>NUCLEOTIDE SEQUENCE [LARGE SCALE GENOMIC DNA]</scope>
    <source>
        <strain evidence="13 14">CBS 109695</strain>
    </source>
</reference>
<feature type="domain" description="Glucose-methanol-choline oxidoreductase N-terminal" evidence="11">
    <location>
        <begin position="207"/>
        <end position="230"/>
    </location>
</feature>
<dbReference type="InterPro" id="IPR045340">
    <property type="entry name" value="DUF6533"/>
</dbReference>
<feature type="active site" description="Proton donor" evidence="8">
    <location>
        <position position="649"/>
    </location>
</feature>
<keyword evidence="5 9" id="KW-0274">FAD</keyword>
<comment type="similarity">
    <text evidence="2 10">Belongs to the GMC oxidoreductase family.</text>
</comment>
<evidence type="ECO:0000259" key="12">
    <source>
        <dbReference type="PROSITE" id="PS00624"/>
    </source>
</evidence>
<evidence type="ECO:0000259" key="11">
    <source>
        <dbReference type="PROSITE" id="PS00623"/>
    </source>
</evidence>
<evidence type="ECO:0000256" key="3">
    <source>
        <dbReference type="ARBA" id="ARBA00022630"/>
    </source>
</evidence>
<feature type="binding site" evidence="9">
    <location>
        <begin position="217"/>
        <end position="220"/>
    </location>
    <ligand>
        <name>FAD</name>
        <dbReference type="ChEBI" id="CHEBI:57692"/>
    </ligand>
</feature>
<dbReference type="InterPro" id="IPR000172">
    <property type="entry name" value="GMC_OxRdtase_N"/>
</dbReference>
<dbReference type="PANTHER" id="PTHR11552:SF201">
    <property type="entry name" value="GLUCOSE-METHANOL-CHOLINE OXIDOREDUCTASE N-TERMINAL DOMAIN-CONTAINING PROTEIN"/>
    <property type="match status" value="1"/>
</dbReference>
<dbReference type="Pfam" id="PF00732">
    <property type="entry name" value="GMC_oxred_N"/>
    <property type="match status" value="1"/>
</dbReference>
<dbReference type="PRINTS" id="PR00411">
    <property type="entry name" value="PNDRDTASEI"/>
</dbReference>
<keyword evidence="6" id="KW-0560">Oxidoreductase</keyword>
<proteinExistence type="inferred from homology"/>
<dbReference type="PANTHER" id="PTHR11552">
    <property type="entry name" value="GLUCOSE-METHANOL-CHOLINE GMC OXIDOREDUCTASE"/>
    <property type="match status" value="1"/>
</dbReference>
<evidence type="ECO:0000256" key="5">
    <source>
        <dbReference type="ARBA" id="ARBA00022827"/>
    </source>
</evidence>
<protein>
    <submittedName>
        <fullName evidence="13">GMC oxidoreductase</fullName>
    </submittedName>
</protein>
<feature type="domain" description="Glucose-methanol-choline oxidoreductase N-terminal" evidence="12">
    <location>
        <begin position="399"/>
        <end position="413"/>
    </location>
</feature>
<evidence type="ECO:0000256" key="2">
    <source>
        <dbReference type="ARBA" id="ARBA00010790"/>
    </source>
</evidence>